<organism evidence="1">
    <name type="scientific">Anguilla anguilla</name>
    <name type="common">European freshwater eel</name>
    <name type="synonym">Muraena anguilla</name>
    <dbReference type="NCBI Taxonomy" id="7936"/>
    <lineage>
        <taxon>Eukaryota</taxon>
        <taxon>Metazoa</taxon>
        <taxon>Chordata</taxon>
        <taxon>Craniata</taxon>
        <taxon>Vertebrata</taxon>
        <taxon>Euteleostomi</taxon>
        <taxon>Actinopterygii</taxon>
        <taxon>Neopterygii</taxon>
        <taxon>Teleostei</taxon>
        <taxon>Anguilliformes</taxon>
        <taxon>Anguillidae</taxon>
        <taxon>Anguilla</taxon>
    </lineage>
</organism>
<accession>A0A0E9RTF7</accession>
<name>A0A0E9RTF7_ANGAN</name>
<dbReference type="EMBL" id="GBXM01076161">
    <property type="protein sequence ID" value="JAH32416.1"/>
    <property type="molecule type" value="Transcribed_RNA"/>
</dbReference>
<proteinExistence type="predicted"/>
<protein>
    <submittedName>
        <fullName evidence="1">Uncharacterized protein</fullName>
    </submittedName>
</protein>
<reference evidence="1" key="2">
    <citation type="journal article" date="2015" name="Fish Shellfish Immunol.">
        <title>Early steps in the European eel (Anguilla anguilla)-Vibrio vulnificus interaction in the gills: Role of the RtxA13 toxin.</title>
        <authorList>
            <person name="Callol A."/>
            <person name="Pajuelo D."/>
            <person name="Ebbesson L."/>
            <person name="Teles M."/>
            <person name="MacKenzie S."/>
            <person name="Amaro C."/>
        </authorList>
    </citation>
    <scope>NUCLEOTIDE SEQUENCE</scope>
</reference>
<evidence type="ECO:0000313" key="1">
    <source>
        <dbReference type="EMBL" id="JAH32416.1"/>
    </source>
</evidence>
<reference evidence="1" key="1">
    <citation type="submission" date="2014-11" db="EMBL/GenBank/DDBJ databases">
        <authorList>
            <person name="Amaro Gonzalez C."/>
        </authorList>
    </citation>
    <scope>NUCLEOTIDE SEQUENCE</scope>
</reference>
<dbReference type="AlphaFoldDB" id="A0A0E9RTF7"/>
<sequence>MPNFVPFFTRGQKGYTARCMKLDHFGALYQEKSVYGDNSTMRADISTKPFVGHCSKG</sequence>